<evidence type="ECO:0000313" key="1">
    <source>
        <dbReference type="EMBL" id="GBP28041.1"/>
    </source>
</evidence>
<name>A0A4C1UNL9_EUMVA</name>
<dbReference type="EMBL" id="BGZK01000201">
    <property type="protein sequence ID" value="GBP28041.1"/>
    <property type="molecule type" value="Genomic_DNA"/>
</dbReference>
<dbReference type="AlphaFoldDB" id="A0A4C1UNL9"/>
<protein>
    <submittedName>
        <fullName evidence="1">Uncharacterized protein</fullName>
    </submittedName>
</protein>
<keyword evidence="2" id="KW-1185">Reference proteome</keyword>
<gene>
    <name evidence="1" type="ORF">EVAR_83672_1</name>
</gene>
<dbReference type="Proteomes" id="UP000299102">
    <property type="component" value="Unassembled WGS sequence"/>
</dbReference>
<evidence type="ECO:0000313" key="2">
    <source>
        <dbReference type="Proteomes" id="UP000299102"/>
    </source>
</evidence>
<proteinExistence type="predicted"/>
<organism evidence="1 2">
    <name type="scientific">Eumeta variegata</name>
    <name type="common">Bagworm moth</name>
    <name type="synonym">Eumeta japonica</name>
    <dbReference type="NCBI Taxonomy" id="151549"/>
    <lineage>
        <taxon>Eukaryota</taxon>
        <taxon>Metazoa</taxon>
        <taxon>Ecdysozoa</taxon>
        <taxon>Arthropoda</taxon>
        <taxon>Hexapoda</taxon>
        <taxon>Insecta</taxon>
        <taxon>Pterygota</taxon>
        <taxon>Neoptera</taxon>
        <taxon>Endopterygota</taxon>
        <taxon>Lepidoptera</taxon>
        <taxon>Glossata</taxon>
        <taxon>Ditrysia</taxon>
        <taxon>Tineoidea</taxon>
        <taxon>Psychidae</taxon>
        <taxon>Oiketicinae</taxon>
        <taxon>Eumeta</taxon>
    </lineage>
</organism>
<comment type="caution">
    <text evidence="1">The sequence shown here is derived from an EMBL/GenBank/DDBJ whole genome shotgun (WGS) entry which is preliminary data.</text>
</comment>
<sequence length="173" mass="19485">MISLPGSSPVRRGFQDSWAEKRVLLEIGPRPADHPGVYDYLRRLLANYRNTVLAKLLRTPGVLSARSVEMCSESAHARLTYEYLGHCDHTNSLEERKTANKRERVNYPVLIRRCRQRGRPGGCRGPGALRQPSPANYDILHVRLRDIDHTKCSGSGRGTFPGYLLNPDNTSSM</sequence>
<reference evidence="1 2" key="1">
    <citation type="journal article" date="2019" name="Commun. Biol.">
        <title>The bagworm genome reveals a unique fibroin gene that provides high tensile strength.</title>
        <authorList>
            <person name="Kono N."/>
            <person name="Nakamura H."/>
            <person name="Ohtoshi R."/>
            <person name="Tomita M."/>
            <person name="Numata K."/>
            <person name="Arakawa K."/>
        </authorList>
    </citation>
    <scope>NUCLEOTIDE SEQUENCE [LARGE SCALE GENOMIC DNA]</scope>
</reference>
<accession>A0A4C1UNL9</accession>